<evidence type="ECO:0000313" key="2">
    <source>
        <dbReference type="EMBL" id="BDU00035.1"/>
    </source>
</evidence>
<name>A0ABM8CYD7_9NOCA</name>
<dbReference type="Gene3D" id="3.10.450.50">
    <property type="match status" value="1"/>
</dbReference>
<organism evidence="2 3">
    <name type="scientific">Nocardia sputorum</name>
    <dbReference type="NCBI Taxonomy" id="2984338"/>
    <lineage>
        <taxon>Bacteria</taxon>
        <taxon>Bacillati</taxon>
        <taxon>Actinomycetota</taxon>
        <taxon>Actinomycetes</taxon>
        <taxon>Mycobacteriales</taxon>
        <taxon>Nocardiaceae</taxon>
        <taxon>Nocardia</taxon>
    </lineage>
</organism>
<dbReference type="InterPro" id="IPR037401">
    <property type="entry name" value="SnoaL-like"/>
</dbReference>
<dbReference type="EMBL" id="AP026978">
    <property type="protein sequence ID" value="BDU00035.1"/>
    <property type="molecule type" value="Genomic_DNA"/>
</dbReference>
<dbReference type="InterPro" id="IPR032710">
    <property type="entry name" value="NTF2-like_dom_sf"/>
</dbReference>
<dbReference type="CDD" id="cd00531">
    <property type="entry name" value="NTF2_like"/>
    <property type="match status" value="1"/>
</dbReference>
<proteinExistence type="predicted"/>
<gene>
    <name evidence="2" type="ORF">IFM12276_30630</name>
</gene>
<feature type="domain" description="SnoaL-like" evidence="1">
    <location>
        <begin position="5"/>
        <end position="127"/>
    </location>
</feature>
<evidence type="ECO:0000313" key="3">
    <source>
        <dbReference type="Proteomes" id="UP001317870"/>
    </source>
</evidence>
<evidence type="ECO:0000259" key="1">
    <source>
        <dbReference type="Pfam" id="PF13577"/>
    </source>
</evidence>
<reference evidence="2 3" key="1">
    <citation type="submission" date="2022-11" db="EMBL/GenBank/DDBJ databases">
        <title>Genome Sequencing of Nocardia sp. ON39_IFM12276 and assembly.</title>
        <authorList>
            <person name="Shimojima M."/>
            <person name="Toyokawa M."/>
            <person name="Uesaka K."/>
        </authorList>
    </citation>
    <scope>NUCLEOTIDE SEQUENCE [LARGE SCALE GENOMIC DNA]</scope>
    <source>
        <strain evidence="2 3">IFM 12276</strain>
    </source>
</reference>
<dbReference type="SUPFAM" id="SSF54427">
    <property type="entry name" value="NTF2-like"/>
    <property type="match status" value="1"/>
</dbReference>
<protein>
    <recommendedName>
        <fullName evidence="1">SnoaL-like domain-containing protein</fullName>
    </recommendedName>
</protein>
<dbReference type="Proteomes" id="UP001317870">
    <property type="component" value="Chromosome"/>
</dbReference>
<dbReference type="Pfam" id="PF13577">
    <property type="entry name" value="SnoaL_4"/>
    <property type="match status" value="1"/>
</dbReference>
<sequence>MPDHSDHQAIIDVLNRYSYALDTRNWPLLDEVFHPDASGDYGGFQVEGRSKLIRIISGYLDPCGPSQHLLGNHRITVEGDKAQSSCYIRVVHIGAGERANLQPYESIGTYYDRLRRTPEGWRITHRRFDVRIELGDITVLGAPQNA</sequence>
<dbReference type="RefSeq" id="WP_281880264.1">
    <property type="nucleotide sequence ID" value="NZ_AP026978.1"/>
</dbReference>
<keyword evidence="3" id="KW-1185">Reference proteome</keyword>
<accession>A0ABM8CYD7</accession>